<dbReference type="InterPro" id="IPR036691">
    <property type="entry name" value="Endo/exonu/phosph_ase_sf"/>
</dbReference>
<keyword evidence="1" id="KW-0812">Transmembrane</keyword>
<dbReference type="OrthoDB" id="6154603at2759"/>
<reference evidence="2" key="1">
    <citation type="submission" date="2015-07" db="EMBL/GenBank/DDBJ databases">
        <title>MeaNS - Measles Nucleotide Surveillance Program.</title>
        <authorList>
            <person name="Tran T."/>
            <person name="Druce J."/>
        </authorList>
    </citation>
    <scope>NUCLEOTIDE SEQUENCE</scope>
    <source>
        <strain evidence="2">UCB-OBI-ISO-001</strain>
        <tissue evidence="2">Gonad</tissue>
    </source>
</reference>
<keyword evidence="1" id="KW-0472">Membrane</keyword>
<evidence type="ECO:0000256" key="1">
    <source>
        <dbReference type="SAM" id="Phobius"/>
    </source>
</evidence>
<dbReference type="SUPFAM" id="SSF56219">
    <property type="entry name" value="DNase I-like"/>
    <property type="match status" value="1"/>
</dbReference>
<dbReference type="Gene3D" id="3.60.10.10">
    <property type="entry name" value="Endonuclease/exonuclease/phosphatase"/>
    <property type="match status" value="1"/>
</dbReference>
<name>A0A0L8HNH1_OCTBM</name>
<dbReference type="EMBL" id="KQ417681">
    <property type="protein sequence ID" value="KOF90803.1"/>
    <property type="molecule type" value="Genomic_DNA"/>
</dbReference>
<evidence type="ECO:0000313" key="2">
    <source>
        <dbReference type="EMBL" id="KOF90803.1"/>
    </source>
</evidence>
<feature type="non-terminal residue" evidence="2">
    <location>
        <position position="134"/>
    </location>
</feature>
<proteinExistence type="predicted"/>
<protein>
    <submittedName>
        <fullName evidence="2">Uncharacterized protein</fullName>
    </submittedName>
</protein>
<accession>A0A0L8HNH1</accession>
<gene>
    <name evidence="2" type="ORF">OCBIM_22010471mg</name>
</gene>
<organism evidence="2">
    <name type="scientific">Octopus bimaculoides</name>
    <name type="common">California two-spotted octopus</name>
    <dbReference type="NCBI Taxonomy" id="37653"/>
    <lineage>
        <taxon>Eukaryota</taxon>
        <taxon>Metazoa</taxon>
        <taxon>Spiralia</taxon>
        <taxon>Lophotrochozoa</taxon>
        <taxon>Mollusca</taxon>
        <taxon>Cephalopoda</taxon>
        <taxon>Coleoidea</taxon>
        <taxon>Octopodiformes</taxon>
        <taxon>Octopoda</taxon>
        <taxon>Incirrata</taxon>
        <taxon>Octopodidae</taxon>
        <taxon>Octopus</taxon>
    </lineage>
</organism>
<feature type="transmembrane region" description="Helical" evidence="1">
    <location>
        <begin position="92"/>
        <end position="111"/>
    </location>
</feature>
<dbReference type="AlphaFoldDB" id="A0A0L8HNH1"/>
<sequence>MRTLLDRQETERPERRTALVFKELARFNIDIAALSETRLSREGKTEEVGSGYTVFWKEKKGEKKIHGVAFAVKSKVLKEHHLEPSVINERLITLRIPISATIFMTLMIAYAPTLDANDNVKNIFYRQLSDLILN</sequence>
<keyword evidence="1" id="KW-1133">Transmembrane helix</keyword>